<sequence>MNHYADPGFWRCYASLPGDVRQAADRAFERLRSDPRHPSLHLKKVGRYWSARVGRYHRALAVESEDSLIWFWIGSHAEYDQRLR</sequence>
<name>A0A380TBE0_9ZZZZ</name>
<feature type="domain" description="ParE-like toxin" evidence="1">
    <location>
        <begin position="20"/>
        <end position="80"/>
    </location>
</feature>
<organism evidence="2">
    <name type="scientific">metagenome</name>
    <dbReference type="NCBI Taxonomy" id="256318"/>
    <lineage>
        <taxon>unclassified sequences</taxon>
        <taxon>metagenomes</taxon>
    </lineage>
</organism>
<accession>A0A380TBE0</accession>
<dbReference type="Pfam" id="PF24732">
    <property type="entry name" value="ParE_like"/>
    <property type="match status" value="1"/>
</dbReference>
<dbReference type="InterPro" id="IPR056925">
    <property type="entry name" value="ParE-like"/>
</dbReference>
<dbReference type="EMBL" id="UIDG01000047">
    <property type="protein sequence ID" value="SUS04709.1"/>
    <property type="molecule type" value="Genomic_DNA"/>
</dbReference>
<evidence type="ECO:0000313" key="2">
    <source>
        <dbReference type="EMBL" id="SUS04709.1"/>
    </source>
</evidence>
<proteinExistence type="predicted"/>
<reference evidence="2" key="1">
    <citation type="submission" date="2018-07" db="EMBL/GenBank/DDBJ databases">
        <authorList>
            <person name="Quirk P.G."/>
            <person name="Krulwich T.A."/>
        </authorList>
    </citation>
    <scope>NUCLEOTIDE SEQUENCE</scope>
</reference>
<dbReference type="InterPro" id="IPR035093">
    <property type="entry name" value="RelE/ParE_toxin_dom_sf"/>
</dbReference>
<gene>
    <name evidence="2" type="ORF">DF3PB_1400010</name>
</gene>
<dbReference type="AlphaFoldDB" id="A0A380TBE0"/>
<protein>
    <recommendedName>
        <fullName evidence="1">ParE-like toxin domain-containing protein</fullName>
    </recommendedName>
</protein>
<evidence type="ECO:0000259" key="1">
    <source>
        <dbReference type="Pfam" id="PF24732"/>
    </source>
</evidence>
<dbReference type="SUPFAM" id="SSF143011">
    <property type="entry name" value="RelE-like"/>
    <property type="match status" value="1"/>
</dbReference>